<dbReference type="EMBL" id="CP143423">
    <property type="protein sequence ID" value="WVX49318.1"/>
    <property type="molecule type" value="Genomic_DNA"/>
</dbReference>
<dbReference type="Proteomes" id="UP001318682">
    <property type="component" value="Chromosome"/>
</dbReference>
<protein>
    <submittedName>
        <fullName evidence="1">Uncharacterized protein</fullName>
    </submittedName>
</protein>
<organism evidence="1 2">
    <name type="scientific">Roseobacter fucihabitans</name>
    <dbReference type="NCBI Taxonomy" id="1537242"/>
    <lineage>
        <taxon>Bacteria</taxon>
        <taxon>Pseudomonadati</taxon>
        <taxon>Pseudomonadota</taxon>
        <taxon>Alphaproteobacteria</taxon>
        <taxon>Rhodobacterales</taxon>
        <taxon>Roseobacteraceae</taxon>
        <taxon>Roseobacter</taxon>
    </lineage>
</organism>
<dbReference type="RefSeq" id="WP_187432369.1">
    <property type="nucleotide sequence ID" value="NZ_CP143423.1"/>
</dbReference>
<proteinExistence type="predicted"/>
<sequence length="272" mass="29712">MNALDLFATLVIQRCRVRRAEYSSLPAYGALMKASLIEEIGVVSSIICDECSQSHETRVVYQGEQYGHYCPDFGFVSKARSELIATQPNLSAFVAQIADGLTCKRRKSSPLDKDIWRIGALESHAGDVVIYMCPSLQHAQDVTDFQSAVTNEIKSPFGIMLTVQGTLTVPPYVTARLQDVLSIDPITGTVVVIENLCTIAGVPKQRTGGRPNDYRKPLGDLIALRASQGRTLQGRNAEAKALQAEFKAQHPNAKCPSLPTVRKYVSEVRSGS</sequence>
<name>A0ABZ2BUC3_9RHOB</name>
<evidence type="ECO:0000313" key="2">
    <source>
        <dbReference type="Proteomes" id="UP001318682"/>
    </source>
</evidence>
<reference evidence="2" key="1">
    <citation type="submission" date="2024-01" db="EMBL/GenBank/DDBJ databases">
        <title>Roseobacter fucihabitans sp. nov., isolated from the brown alga Fucus spiralis.</title>
        <authorList>
            <person name="Hahnke S."/>
            <person name="Berger M."/>
            <person name="Schlingloff A."/>
            <person name="Athale I."/>
            <person name="Neumann-Schaal M."/>
            <person name="Adenaya A."/>
            <person name="Poehlein A."/>
            <person name="Daniel R."/>
            <person name="Pertersen J."/>
            <person name="Brinkhoff T."/>
        </authorList>
    </citation>
    <scope>NUCLEOTIDE SEQUENCE [LARGE SCALE GENOMIC DNA]</scope>
    <source>
        <strain evidence="2">B14</strain>
    </source>
</reference>
<accession>A0ABZ2BUC3</accession>
<keyword evidence="2" id="KW-1185">Reference proteome</keyword>
<evidence type="ECO:0000313" key="1">
    <source>
        <dbReference type="EMBL" id="WVX49318.1"/>
    </source>
</evidence>
<gene>
    <name evidence="1" type="ORF">ROLI_024090</name>
</gene>